<gene>
    <name evidence="10" type="ORF">ACFODV_13645</name>
</gene>
<dbReference type="EMBL" id="JBHRSQ010000018">
    <property type="protein sequence ID" value="MFC2993068.1"/>
    <property type="molecule type" value="Genomic_DNA"/>
</dbReference>
<dbReference type="InterPro" id="IPR001789">
    <property type="entry name" value="Sig_transdc_resp-reg_receiver"/>
</dbReference>
<dbReference type="Pfam" id="PF00072">
    <property type="entry name" value="Response_reg"/>
    <property type="match status" value="1"/>
</dbReference>
<dbReference type="PRINTS" id="PR00038">
    <property type="entry name" value="HTHLUXR"/>
</dbReference>
<keyword evidence="5" id="KW-0804">Transcription</keyword>
<proteinExistence type="predicted"/>
<keyword evidence="3" id="KW-0805">Transcription regulation</keyword>
<dbReference type="InterPro" id="IPR016032">
    <property type="entry name" value="Sig_transdc_resp-reg_C-effctor"/>
</dbReference>
<evidence type="ECO:0000256" key="1">
    <source>
        <dbReference type="ARBA" id="ARBA00022553"/>
    </source>
</evidence>
<dbReference type="PROSITE" id="PS00622">
    <property type="entry name" value="HTH_LUXR_1"/>
    <property type="match status" value="1"/>
</dbReference>
<dbReference type="CDD" id="cd06170">
    <property type="entry name" value="LuxR_C_like"/>
    <property type="match status" value="1"/>
</dbReference>
<dbReference type="SUPFAM" id="SSF46894">
    <property type="entry name" value="C-terminal effector domain of the bipartite response regulators"/>
    <property type="match status" value="1"/>
</dbReference>
<keyword evidence="7" id="KW-0175">Coiled coil</keyword>
<evidence type="ECO:0000259" key="8">
    <source>
        <dbReference type="PROSITE" id="PS50043"/>
    </source>
</evidence>
<feature type="coiled-coil region" evidence="7">
    <location>
        <begin position="124"/>
        <end position="158"/>
    </location>
</feature>
<dbReference type="PROSITE" id="PS50043">
    <property type="entry name" value="HTH_LUXR_2"/>
    <property type="match status" value="1"/>
</dbReference>
<feature type="modified residue" description="4-aspartylphosphate" evidence="6">
    <location>
        <position position="63"/>
    </location>
</feature>
<evidence type="ECO:0000256" key="6">
    <source>
        <dbReference type="PROSITE-ProRule" id="PRU00169"/>
    </source>
</evidence>
<comment type="caution">
    <text evidence="10">The sequence shown here is derived from an EMBL/GenBank/DDBJ whole genome shotgun (WGS) entry which is preliminary data.</text>
</comment>
<dbReference type="InterPro" id="IPR039420">
    <property type="entry name" value="WalR-like"/>
</dbReference>
<evidence type="ECO:0000256" key="5">
    <source>
        <dbReference type="ARBA" id="ARBA00023163"/>
    </source>
</evidence>
<evidence type="ECO:0000313" key="10">
    <source>
        <dbReference type="EMBL" id="MFC2993068.1"/>
    </source>
</evidence>
<evidence type="ECO:0000259" key="9">
    <source>
        <dbReference type="PROSITE" id="PS50110"/>
    </source>
</evidence>
<evidence type="ECO:0000256" key="7">
    <source>
        <dbReference type="SAM" id="Coils"/>
    </source>
</evidence>
<dbReference type="PROSITE" id="PS50110">
    <property type="entry name" value="RESPONSE_REGULATORY"/>
    <property type="match status" value="1"/>
</dbReference>
<dbReference type="InterPro" id="IPR000792">
    <property type="entry name" value="Tscrpt_reg_LuxR_C"/>
</dbReference>
<dbReference type="Gene3D" id="1.10.10.10">
    <property type="entry name" value="Winged helix-like DNA-binding domain superfamily/Winged helix DNA-binding domain"/>
    <property type="match status" value="1"/>
</dbReference>
<evidence type="ECO:0000256" key="3">
    <source>
        <dbReference type="ARBA" id="ARBA00023015"/>
    </source>
</evidence>
<dbReference type="RefSeq" id="WP_379760342.1">
    <property type="nucleotide sequence ID" value="NZ_JBHRSQ010000018.1"/>
</dbReference>
<dbReference type="PANTHER" id="PTHR48111">
    <property type="entry name" value="REGULATOR OF RPOS"/>
    <property type="match status" value="1"/>
</dbReference>
<dbReference type="Pfam" id="PF00196">
    <property type="entry name" value="GerE"/>
    <property type="match status" value="1"/>
</dbReference>
<evidence type="ECO:0000256" key="4">
    <source>
        <dbReference type="ARBA" id="ARBA00023125"/>
    </source>
</evidence>
<dbReference type="InterPro" id="IPR011006">
    <property type="entry name" value="CheY-like_superfamily"/>
</dbReference>
<protein>
    <submittedName>
        <fullName evidence="10">Response regulator</fullName>
    </submittedName>
</protein>
<keyword evidence="1 6" id="KW-0597">Phosphoprotein</keyword>
<dbReference type="InterPro" id="IPR036388">
    <property type="entry name" value="WH-like_DNA-bd_sf"/>
</dbReference>
<evidence type="ECO:0000313" key="11">
    <source>
        <dbReference type="Proteomes" id="UP001595386"/>
    </source>
</evidence>
<reference evidence="11" key="1">
    <citation type="journal article" date="2019" name="Int. J. Syst. Evol. Microbiol.">
        <title>The Global Catalogue of Microorganisms (GCM) 10K type strain sequencing project: providing services to taxonomists for standard genome sequencing and annotation.</title>
        <authorList>
            <consortium name="The Broad Institute Genomics Platform"/>
            <consortium name="The Broad Institute Genome Sequencing Center for Infectious Disease"/>
            <person name="Wu L."/>
            <person name="Ma J."/>
        </authorList>
    </citation>
    <scope>NUCLEOTIDE SEQUENCE [LARGE SCALE GENOMIC DNA]</scope>
    <source>
        <strain evidence="11">KCTC 52660</strain>
    </source>
</reference>
<keyword evidence="4" id="KW-0238">DNA-binding</keyword>
<dbReference type="SMART" id="SM00421">
    <property type="entry name" value="HTH_LUXR"/>
    <property type="match status" value="1"/>
</dbReference>
<name>A0ABV7B8L8_9GAMM</name>
<dbReference type="SUPFAM" id="SSF52172">
    <property type="entry name" value="CheY-like"/>
    <property type="match status" value="1"/>
</dbReference>
<sequence>MTEQAPAPTEMPVLILCAEDHAELRRDICEELTEAGYGVIEAADGIETLHQINAVVPDLILCDINMPGCNGYEVLTEIRRSRPDLADIPFVFLTALSDPREVVDGKRLGADDYLVKPIDFDLLLATIDARLRQVRRMRAKANEEISELRQAMTHLRQEASSQAFVAATRALDLVAPGMVLLGREGQVLFANRAAHRLSRSTDQLELKQGLSGTVSGKELRKTIRSALKDSREGEEKVTCLRIDRPGDRRDLLVLACSLGHADGSLHEPSVVILISDPEQRAQVPRQILASLFGLTPSEARIALALAEGLRSEEIAERMSISTTTVAFHLRNLFQKTNTHRQAELIALILAGSMTVALEENKA</sequence>
<feature type="domain" description="Response regulatory" evidence="9">
    <location>
        <begin position="14"/>
        <end position="131"/>
    </location>
</feature>
<dbReference type="Proteomes" id="UP001595386">
    <property type="component" value="Unassembled WGS sequence"/>
</dbReference>
<dbReference type="PANTHER" id="PTHR48111:SF1">
    <property type="entry name" value="TWO-COMPONENT RESPONSE REGULATOR ORR33"/>
    <property type="match status" value="1"/>
</dbReference>
<dbReference type="SMART" id="SM00448">
    <property type="entry name" value="REC"/>
    <property type="match status" value="1"/>
</dbReference>
<dbReference type="Gene3D" id="3.40.50.2300">
    <property type="match status" value="1"/>
</dbReference>
<organism evidence="10 11">
    <name type="scientific">Halomonas tibetensis</name>
    <dbReference type="NCBI Taxonomy" id="2259590"/>
    <lineage>
        <taxon>Bacteria</taxon>
        <taxon>Pseudomonadati</taxon>
        <taxon>Pseudomonadota</taxon>
        <taxon>Gammaproteobacteria</taxon>
        <taxon>Oceanospirillales</taxon>
        <taxon>Halomonadaceae</taxon>
        <taxon>Halomonas</taxon>
    </lineage>
</organism>
<feature type="domain" description="HTH luxR-type" evidence="8">
    <location>
        <begin position="287"/>
        <end position="352"/>
    </location>
</feature>
<keyword evidence="2" id="KW-0902">Two-component regulatory system</keyword>
<evidence type="ECO:0000256" key="2">
    <source>
        <dbReference type="ARBA" id="ARBA00023012"/>
    </source>
</evidence>
<dbReference type="CDD" id="cd17574">
    <property type="entry name" value="REC_OmpR"/>
    <property type="match status" value="1"/>
</dbReference>
<accession>A0ABV7B8L8</accession>
<keyword evidence="11" id="KW-1185">Reference proteome</keyword>